<keyword evidence="7" id="KW-0325">Glycoprotein</keyword>
<dbReference type="PANTHER" id="PTHR10728">
    <property type="entry name" value="CYTOSOLIC PHOSPHOLIPASE A2"/>
    <property type="match status" value="1"/>
</dbReference>
<accession>A0A4Z1L0N2</accession>
<dbReference type="Proteomes" id="UP000297280">
    <property type="component" value="Unassembled WGS sequence"/>
</dbReference>
<protein>
    <recommendedName>
        <fullName evidence="2 10">Lysophospholipase</fullName>
        <ecNumber evidence="2 10">3.1.1.5</ecNumber>
    </recommendedName>
</protein>
<dbReference type="GO" id="GO:0004623">
    <property type="term" value="F:phospholipase A2 activity"/>
    <property type="evidence" value="ECO:0007669"/>
    <property type="project" value="TreeGrafter"/>
</dbReference>
<evidence type="ECO:0000256" key="9">
    <source>
        <dbReference type="PROSITE-ProRule" id="PRU00555"/>
    </source>
</evidence>
<organism evidence="12 13">
    <name type="scientific">Botrytis porri</name>
    <dbReference type="NCBI Taxonomy" id="87229"/>
    <lineage>
        <taxon>Eukaryota</taxon>
        <taxon>Fungi</taxon>
        <taxon>Dikarya</taxon>
        <taxon>Ascomycota</taxon>
        <taxon>Pezizomycotina</taxon>
        <taxon>Leotiomycetes</taxon>
        <taxon>Helotiales</taxon>
        <taxon>Sclerotiniaceae</taxon>
        <taxon>Botrytis</taxon>
    </lineage>
</organism>
<dbReference type="FunFam" id="3.40.1090.10:FF:000010">
    <property type="entry name" value="Lysophospholipase"/>
    <property type="match status" value="1"/>
</dbReference>
<evidence type="ECO:0000256" key="7">
    <source>
        <dbReference type="ARBA" id="ARBA00023180"/>
    </source>
</evidence>
<dbReference type="GO" id="GO:0046475">
    <property type="term" value="P:glycerophospholipid catabolic process"/>
    <property type="evidence" value="ECO:0007669"/>
    <property type="project" value="TreeGrafter"/>
</dbReference>
<keyword evidence="13" id="KW-1185">Reference proteome</keyword>
<evidence type="ECO:0000256" key="3">
    <source>
        <dbReference type="ARBA" id="ARBA00022729"/>
    </source>
</evidence>
<evidence type="ECO:0000256" key="2">
    <source>
        <dbReference type="ARBA" id="ARBA00013274"/>
    </source>
</evidence>
<dbReference type="EMBL" id="PQXO01000068">
    <property type="protein sequence ID" value="TGO90358.1"/>
    <property type="molecule type" value="Genomic_DNA"/>
</dbReference>
<keyword evidence="3" id="KW-0732">Signal</keyword>
<keyword evidence="6 9" id="KW-0443">Lipid metabolism</keyword>
<dbReference type="SUPFAM" id="SSF52151">
    <property type="entry name" value="FabD/lysophospholipase-like"/>
    <property type="match status" value="1"/>
</dbReference>
<evidence type="ECO:0000313" key="13">
    <source>
        <dbReference type="Proteomes" id="UP000297280"/>
    </source>
</evidence>
<evidence type="ECO:0000313" key="12">
    <source>
        <dbReference type="EMBL" id="TGO90358.1"/>
    </source>
</evidence>
<dbReference type="GO" id="GO:0004622">
    <property type="term" value="F:phosphatidylcholine lysophospholipase activity"/>
    <property type="evidence" value="ECO:0007669"/>
    <property type="project" value="UniProtKB-EC"/>
</dbReference>
<comment type="similarity">
    <text evidence="1 10">Belongs to the lysophospholipase family.</text>
</comment>
<keyword evidence="5 9" id="KW-0442">Lipid degradation</keyword>
<dbReference type="Pfam" id="PF01735">
    <property type="entry name" value="PLA2_B"/>
    <property type="match status" value="1"/>
</dbReference>
<evidence type="ECO:0000256" key="5">
    <source>
        <dbReference type="ARBA" id="ARBA00022963"/>
    </source>
</evidence>
<dbReference type="GO" id="GO:0005829">
    <property type="term" value="C:cytosol"/>
    <property type="evidence" value="ECO:0007669"/>
    <property type="project" value="TreeGrafter"/>
</dbReference>
<dbReference type="AlphaFoldDB" id="A0A4Z1L0N2"/>
<evidence type="ECO:0000256" key="10">
    <source>
        <dbReference type="RuleBase" id="RU362103"/>
    </source>
</evidence>
<evidence type="ECO:0000256" key="4">
    <source>
        <dbReference type="ARBA" id="ARBA00022801"/>
    </source>
</evidence>
<dbReference type="GO" id="GO:0005783">
    <property type="term" value="C:endoplasmic reticulum"/>
    <property type="evidence" value="ECO:0007669"/>
    <property type="project" value="TreeGrafter"/>
</dbReference>
<dbReference type="EC" id="3.1.1.5" evidence="2 10"/>
<dbReference type="InterPro" id="IPR016035">
    <property type="entry name" value="Acyl_Trfase/lysoPLipase"/>
</dbReference>
<comment type="caution">
    <text evidence="12">The sequence shown here is derived from an EMBL/GenBank/DDBJ whole genome shotgun (WGS) entry which is preliminary data.</text>
</comment>
<dbReference type="STRING" id="87229.A0A4Z1L0N2"/>
<evidence type="ECO:0000259" key="11">
    <source>
        <dbReference type="PROSITE" id="PS51210"/>
    </source>
</evidence>
<evidence type="ECO:0000256" key="1">
    <source>
        <dbReference type="ARBA" id="ARBA00008780"/>
    </source>
</evidence>
<dbReference type="SMART" id="SM00022">
    <property type="entry name" value="PLAc"/>
    <property type="match status" value="1"/>
</dbReference>
<feature type="domain" description="PLA2c" evidence="11">
    <location>
        <begin position="64"/>
        <end position="610"/>
    </location>
</feature>
<comment type="catalytic activity">
    <reaction evidence="8 10">
        <text>a 1-acyl-sn-glycero-3-phosphocholine + H2O = sn-glycerol 3-phosphocholine + a fatty acid + H(+)</text>
        <dbReference type="Rhea" id="RHEA:15177"/>
        <dbReference type="ChEBI" id="CHEBI:15377"/>
        <dbReference type="ChEBI" id="CHEBI:15378"/>
        <dbReference type="ChEBI" id="CHEBI:16870"/>
        <dbReference type="ChEBI" id="CHEBI:28868"/>
        <dbReference type="ChEBI" id="CHEBI:58168"/>
        <dbReference type="EC" id="3.1.1.5"/>
    </reaction>
</comment>
<evidence type="ECO:0000256" key="6">
    <source>
        <dbReference type="ARBA" id="ARBA00023098"/>
    </source>
</evidence>
<keyword evidence="4 9" id="KW-0378">Hydrolase</keyword>
<evidence type="ECO:0000256" key="8">
    <source>
        <dbReference type="ARBA" id="ARBA00049531"/>
    </source>
</evidence>
<dbReference type="PROSITE" id="PS51210">
    <property type="entry name" value="PLA2C"/>
    <property type="match status" value="1"/>
</dbReference>
<dbReference type="PANTHER" id="PTHR10728:SF33">
    <property type="entry name" value="LYSOPHOSPHOLIPASE 1-RELATED"/>
    <property type="match status" value="1"/>
</dbReference>
<dbReference type="InterPro" id="IPR002642">
    <property type="entry name" value="LysoPLipase_cat_dom"/>
</dbReference>
<dbReference type="Gene3D" id="3.40.1090.10">
    <property type="entry name" value="Cytosolic phospholipase A2 catalytic domain"/>
    <property type="match status" value="1"/>
</dbReference>
<name>A0A4Z1L0N2_9HELO</name>
<sequence length="655" mass="70309">MKGFGAIVASVALSSTICDARQLVLPRDASPKVIAAEVLAAPMYAIKRALPDSPTGSYTPGAVDCPDTRPTVRKASELSANETSWLELRRNNTIQPMITFLERMNISGFDAAKYINSVSGNASTLPNIGIAISGGGYRAMLNGAGFVTAADNRTANSTNTGQIGGLLQATTYLAGLSGGGWLVGSLYTNNFSSVEALRDSSDVWNFQNSIFEGPNNDGIQILSTADYYSTIRDEVSRKADAPLNFNTSVTDYWGRALSFQLVNASDGGPAYTFSSIALQEEFANGQIPMPFLVADGRSPNTEIISLNSTVYEFNPFELGSWDATTYGFAPLRYIGSNFTAGSIPDGQQCVRGFDQVGYVMGTSSSLFNQFLIQANQSSLPSFVTDAFTTILDKIGFTNNDIAQYQPNPFYGFNNQTNRDAQTTQLDLVDGGEDGQNIPLYPLIQPIRGVDVIFAIDSSADTTYFWPNGTSLVATHERSQNETIANGTAFPSIPGQNTFVNLGLNKRPSFFGCDPSNSTGPTPLIVYIPNAPYIYQSNVSTFDPSYNATERNLIIENGYNVATMGNSTIDPEWPTCVACAVISRSLYKTKTTVPDACTACFNRYCWNGTLDTSDVEYNPKYIVGEVSASSDAATLGGNKFTSIVVAVAAAALVVWA</sequence>
<gene>
    <name evidence="12" type="ORF">BPOR_0068g00250</name>
</gene>
<reference evidence="12 13" key="1">
    <citation type="submission" date="2017-12" db="EMBL/GenBank/DDBJ databases">
        <title>Comparative genomics of Botrytis spp.</title>
        <authorList>
            <person name="Valero-Jimenez C.A."/>
            <person name="Tapia P."/>
            <person name="Veloso J."/>
            <person name="Silva-Moreno E."/>
            <person name="Staats M."/>
            <person name="Valdes J.H."/>
            <person name="Van Kan J.A.L."/>
        </authorList>
    </citation>
    <scope>NUCLEOTIDE SEQUENCE [LARGE SCALE GENOMIC DNA]</scope>
    <source>
        <strain evidence="12 13">MUCL3349</strain>
    </source>
</reference>
<proteinExistence type="inferred from homology"/>